<accession>A0A9D5D153</accession>
<proteinExistence type="predicted"/>
<keyword evidence="8" id="KW-1185">Reference proteome</keyword>
<evidence type="ECO:0000313" key="7">
    <source>
        <dbReference type="EMBL" id="KAJ0982627.1"/>
    </source>
</evidence>
<evidence type="ECO:0000256" key="3">
    <source>
        <dbReference type="ARBA" id="ARBA00022679"/>
    </source>
</evidence>
<dbReference type="InterPro" id="IPR044174">
    <property type="entry name" value="BC10-like"/>
</dbReference>
<dbReference type="Pfam" id="PF02485">
    <property type="entry name" value="Branch"/>
    <property type="match status" value="1"/>
</dbReference>
<organism evidence="7 8">
    <name type="scientific">Dioscorea zingiberensis</name>
    <dbReference type="NCBI Taxonomy" id="325984"/>
    <lineage>
        <taxon>Eukaryota</taxon>
        <taxon>Viridiplantae</taxon>
        <taxon>Streptophyta</taxon>
        <taxon>Embryophyta</taxon>
        <taxon>Tracheophyta</taxon>
        <taxon>Spermatophyta</taxon>
        <taxon>Magnoliopsida</taxon>
        <taxon>Liliopsida</taxon>
        <taxon>Dioscoreales</taxon>
        <taxon>Dioscoreaceae</taxon>
        <taxon>Dioscorea</taxon>
    </lineage>
</organism>
<gene>
    <name evidence="7" type="ORF">J5N97_010882</name>
</gene>
<evidence type="ECO:0000256" key="2">
    <source>
        <dbReference type="ARBA" id="ARBA00022676"/>
    </source>
</evidence>
<dbReference type="PANTHER" id="PTHR31042">
    <property type="entry name" value="CORE-2/I-BRANCHING BETA-1,6-N-ACETYLGLUCOSAMINYLTRANSFERASE FAMILY PROTEIN-RELATED"/>
    <property type="match status" value="1"/>
</dbReference>
<evidence type="ECO:0000256" key="5">
    <source>
        <dbReference type="ARBA" id="ARBA00023180"/>
    </source>
</evidence>
<evidence type="ECO:0000256" key="4">
    <source>
        <dbReference type="ARBA" id="ARBA00023136"/>
    </source>
</evidence>
<dbReference type="GO" id="GO:0016020">
    <property type="term" value="C:membrane"/>
    <property type="evidence" value="ECO:0007669"/>
    <property type="project" value="UniProtKB-SubCell"/>
</dbReference>
<dbReference type="PANTHER" id="PTHR31042:SF140">
    <property type="entry name" value="CORE-2_I-BRANCHING BETA-1,6-N-ACETYLGLUCOSAMINYLTRANSFERASE FAMILY PROTEIN"/>
    <property type="match status" value="1"/>
</dbReference>
<reference evidence="7" key="2">
    <citation type="journal article" date="2022" name="Hortic Res">
        <title>The genome of Dioscorea zingiberensis sheds light on the biosynthesis, origin and evolution of the medicinally important diosgenin saponins.</title>
        <authorList>
            <person name="Li Y."/>
            <person name="Tan C."/>
            <person name="Li Z."/>
            <person name="Guo J."/>
            <person name="Li S."/>
            <person name="Chen X."/>
            <person name="Wang C."/>
            <person name="Dai X."/>
            <person name="Yang H."/>
            <person name="Song W."/>
            <person name="Hou L."/>
            <person name="Xu J."/>
            <person name="Tong Z."/>
            <person name="Xu A."/>
            <person name="Yuan X."/>
            <person name="Wang W."/>
            <person name="Yang Q."/>
            <person name="Chen L."/>
            <person name="Sun Z."/>
            <person name="Wang K."/>
            <person name="Pan B."/>
            <person name="Chen J."/>
            <person name="Bao Y."/>
            <person name="Liu F."/>
            <person name="Qi X."/>
            <person name="Gang D.R."/>
            <person name="Wen J."/>
            <person name="Li J."/>
        </authorList>
    </citation>
    <scope>NUCLEOTIDE SEQUENCE</scope>
    <source>
        <strain evidence="7">Dzin_1.0</strain>
    </source>
</reference>
<dbReference type="InterPro" id="IPR003406">
    <property type="entry name" value="Glyco_trans_14"/>
</dbReference>
<keyword evidence="6" id="KW-0732">Signal</keyword>
<keyword evidence="3" id="KW-0808">Transferase</keyword>
<protein>
    <recommendedName>
        <fullName evidence="9">Core-2/I-branching beta-1,6-N-acetylglucosaminyltransferase family protein</fullName>
    </recommendedName>
</protein>
<dbReference type="EMBL" id="JAGGNH010000002">
    <property type="protein sequence ID" value="KAJ0982627.1"/>
    <property type="molecule type" value="Genomic_DNA"/>
</dbReference>
<name>A0A9D5D153_9LILI</name>
<dbReference type="OrthoDB" id="191334at2759"/>
<dbReference type="GO" id="GO:0016757">
    <property type="term" value="F:glycosyltransferase activity"/>
    <property type="evidence" value="ECO:0007669"/>
    <property type="project" value="UniProtKB-KW"/>
</dbReference>
<evidence type="ECO:0008006" key="9">
    <source>
        <dbReference type="Google" id="ProtNLM"/>
    </source>
</evidence>
<evidence type="ECO:0000256" key="1">
    <source>
        <dbReference type="ARBA" id="ARBA00004606"/>
    </source>
</evidence>
<reference evidence="7" key="1">
    <citation type="submission" date="2021-03" db="EMBL/GenBank/DDBJ databases">
        <authorList>
            <person name="Li Z."/>
            <person name="Yang C."/>
        </authorList>
    </citation>
    <scope>NUCLEOTIDE SEQUENCE</scope>
    <source>
        <strain evidence="7">Dzin_1.0</strain>
        <tissue evidence="7">Leaf</tissue>
    </source>
</reference>
<keyword evidence="4" id="KW-0472">Membrane</keyword>
<keyword evidence="2" id="KW-0328">Glycosyltransferase</keyword>
<evidence type="ECO:0000256" key="6">
    <source>
        <dbReference type="SAM" id="SignalP"/>
    </source>
</evidence>
<dbReference type="AlphaFoldDB" id="A0A9D5D153"/>
<dbReference type="Proteomes" id="UP001085076">
    <property type="component" value="Miscellaneous, Linkage group lg02"/>
</dbReference>
<feature type="chain" id="PRO_5039205953" description="Core-2/I-branching beta-1,6-N-acetylglucosaminyltransferase family protein" evidence="6">
    <location>
        <begin position="20"/>
        <end position="340"/>
    </location>
</feature>
<comment type="subcellular location">
    <subcellularLocation>
        <location evidence="1">Membrane</location>
        <topology evidence="1">Single-pass type II membrane protein</topology>
    </subcellularLocation>
</comment>
<sequence>MLTLPPFLLLLLSIPIILFLTPQLLLPKTLTAITTTSDLDELDDLNLFQRATTLSSPDLTSPVSTHKIAFLFLTNSNLTFSPLWDLFFSSHAPLLSVYVHADPSSPFLLPPSPSFRLRLIPSKPTARAHPSLISAARRLLAFALLDDPRNAFFAILSQHCIPLRPFPSLHRALFSPSPSQSFIEILPPKPSLWPRYIARGATAMLPEIPFSRFRVGSQFFALTRRHASLVVRDRVLWPKFRLPCLPSSKHSCYPEEHYFPTLLSMMDPKGCTGYTLTRVNWTFIVDGHPHLYSPEEISPELVRKLRKSDSGHEFMFARKFSPGCLKPLMEIAKSVILKED</sequence>
<feature type="signal peptide" evidence="6">
    <location>
        <begin position="1"/>
        <end position="19"/>
    </location>
</feature>
<comment type="caution">
    <text evidence="7">The sequence shown here is derived from an EMBL/GenBank/DDBJ whole genome shotgun (WGS) entry which is preliminary data.</text>
</comment>
<keyword evidence="5" id="KW-0325">Glycoprotein</keyword>
<evidence type="ECO:0000313" key="8">
    <source>
        <dbReference type="Proteomes" id="UP001085076"/>
    </source>
</evidence>